<reference evidence="2" key="1">
    <citation type="submission" date="2014-09" db="EMBL/GenBank/DDBJ databases">
        <authorList>
            <person name="Magalhaes I.L.F."/>
            <person name="Oliveira U."/>
            <person name="Santos F.R."/>
            <person name="Vidigal T.H.D.A."/>
            <person name="Brescovit A.D."/>
            <person name="Santos A.J."/>
        </authorList>
    </citation>
    <scope>NUCLEOTIDE SEQUENCE</scope>
    <source>
        <tissue evidence="2">Shoot tissue taken approximately 20 cm above the soil surface</tissue>
    </source>
</reference>
<evidence type="ECO:0000256" key="1">
    <source>
        <dbReference type="SAM" id="Phobius"/>
    </source>
</evidence>
<name>A0A0A9C5F2_ARUDO</name>
<keyword evidence="1" id="KW-1133">Transmembrane helix</keyword>
<proteinExistence type="predicted"/>
<dbReference type="EMBL" id="GBRH01228222">
    <property type="protein sequence ID" value="JAD69673.1"/>
    <property type="molecule type" value="Transcribed_RNA"/>
</dbReference>
<organism evidence="2">
    <name type="scientific">Arundo donax</name>
    <name type="common">Giant reed</name>
    <name type="synonym">Donax arundinaceus</name>
    <dbReference type="NCBI Taxonomy" id="35708"/>
    <lineage>
        <taxon>Eukaryota</taxon>
        <taxon>Viridiplantae</taxon>
        <taxon>Streptophyta</taxon>
        <taxon>Embryophyta</taxon>
        <taxon>Tracheophyta</taxon>
        <taxon>Spermatophyta</taxon>
        <taxon>Magnoliopsida</taxon>
        <taxon>Liliopsida</taxon>
        <taxon>Poales</taxon>
        <taxon>Poaceae</taxon>
        <taxon>PACMAD clade</taxon>
        <taxon>Arundinoideae</taxon>
        <taxon>Arundineae</taxon>
        <taxon>Arundo</taxon>
    </lineage>
</organism>
<evidence type="ECO:0000313" key="2">
    <source>
        <dbReference type="EMBL" id="JAD69673.1"/>
    </source>
</evidence>
<keyword evidence="1" id="KW-0812">Transmembrane</keyword>
<keyword evidence="1" id="KW-0472">Membrane</keyword>
<accession>A0A0A9C5F2</accession>
<protein>
    <submittedName>
        <fullName evidence="2">Uncharacterized protein</fullName>
    </submittedName>
</protein>
<dbReference type="AlphaFoldDB" id="A0A0A9C5F2"/>
<reference evidence="2" key="2">
    <citation type="journal article" date="2015" name="Data Brief">
        <title>Shoot transcriptome of the giant reed, Arundo donax.</title>
        <authorList>
            <person name="Barrero R.A."/>
            <person name="Guerrero F.D."/>
            <person name="Moolhuijzen P."/>
            <person name="Goolsby J.A."/>
            <person name="Tidwell J."/>
            <person name="Bellgard S.E."/>
            <person name="Bellgard M.I."/>
        </authorList>
    </citation>
    <scope>NUCLEOTIDE SEQUENCE</scope>
    <source>
        <tissue evidence="2">Shoot tissue taken approximately 20 cm above the soil surface</tissue>
    </source>
</reference>
<feature type="transmembrane region" description="Helical" evidence="1">
    <location>
        <begin position="6"/>
        <end position="35"/>
    </location>
</feature>
<sequence length="57" mass="6586">MRQPCFFFLKIICFINIIFFLGTTLFLVGMLAILLCKFLQSKAVICQMLPLGMIRPE</sequence>